<reference evidence="5" key="1">
    <citation type="submission" date="2023-07" db="EMBL/GenBank/DDBJ databases">
        <title>draft genome sequence of fig (Ficus carica).</title>
        <authorList>
            <person name="Takahashi T."/>
            <person name="Nishimura K."/>
        </authorList>
    </citation>
    <scope>NUCLEOTIDE SEQUENCE</scope>
</reference>
<comment type="caution">
    <text evidence="5">The sequence shown here is derived from an EMBL/GenBank/DDBJ whole genome shotgun (WGS) entry which is preliminary data.</text>
</comment>
<feature type="active site" description="Proton acceptor" evidence="1">
    <location>
        <position position="28"/>
    </location>
</feature>
<feature type="modified residue" description="2',4',5'-topaquinone" evidence="2">
    <location>
        <position position="116"/>
    </location>
</feature>
<evidence type="ECO:0000256" key="2">
    <source>
        <dbReference type="PIRSR" id="PIRSR600269-51"/>
    </source>
</evidence>
<comment type="PTM">
    <text evidence="2 3">Topaquinone (TPQ) is generated by copper-dependent autoxidation of a specific tyrosyl residue.</text>
</comment>
<dbReference type="AlphaFoldDB" id="A0AA88D6X6"/>
<dbReference type="GO" id="GO:0008131">
    <property type="term" value="F:primary methylamine oxidase activity"/>
    <property type="evidence" value="ECO:0007669"/>
    <property type="project" value="InterPro"/>
</dbReference>
<evidence type="ECO:0000256" key="3">
    <source>
        <dbReference type="RuleBase" id="RU000672"/>
    </source>
</evidence>
<organism evidence="5 6">
    <name type="scientific">Ficus carica</name>
    <name type="common">Common fig</name>
    <dbReference type="NCBI Taxonomy" id="3494"/>
    <lineage>
        <taxon>Eukaryota</taxon>
        <taxon>Viridiplantae</taxon>
        <taxon>Streptophyta</taxon>
        <taxon>Embryophyta</taxon>
        <taxon>Tracheophyta</taxon>
        <taxon>Spermatophyta</taxon>
        <taxon>Magnoliopsida</taxon>
        <taxon>eudicotyledons</taxon>
        <taxon>Gunneridae</taxon>
        <taxon>Pentapetalae</taxon>
        <taxon>rosids</taxon>
        <taxon>fabids</taxon>
        <taxon>Rosales</taxon>
        <taxon>Moraceae</taxon>
        <taxon>Ficeae</taxon>
        <taxon>Ficus</taxon>
    </lineage>
</organism>
<dbReference type="EMBL" id="BTGU01000023">
    <property type="protein sequence ID" value="GMN46675.1"/>
    <property type="molecule type" value="Genomic_DNA"/>
</dbReference>
<protein>
    <recommendedName>
        <fullName evidence="3">Amine oxidase</fullName>
        <ecNumber evidence="3">1.4.3.-</ecNumber>
    </recommendedName>
</protein>
<feature type="domain" description="Copper amine oxidase catalytic" evidence="4">
    <location>
        <begin position="2"/>
        <end position="146"/>
    </location>
</feature>
<dbReference type="Pfam" id="PF01179">
    <property type="entry name" value="Cu_amine_oxid"/>
    <property type="match status" value="1"/>
</dbReference>
<keyword evidence="1 3" id="KW-0801">TPQ</keyword>
<comment type="cofactor">
    <cofactor evidence="3">
        <name>Cu cation</name>
        <dbReference type="ChEBI" id="CHEBI:23378"/>
    </cofactor>
    <text evidence="3">Contains 1 topaquinone per subunit.</text>
</comment>
<evidence type="ECO:0000313" key="6">
    <source>
        <dbReference type="Proteomes" id="UP001187192"/>
    </source>
</evidence>
<keyword evidence="3" id="KW-0479">Metal-binding</keyword>
<dbReference type="InterPro" id="IPR015798">
    <property type="entry name" value="Cu_amine_oxidase_C"/>
</dbReference>
<dbReference type="SUPFAM" id="SSF49998">
    <property type="entry name" value="Amine oxidase catalytic domain"/>
    <property type="match status" value="1"/>
</dbReference>
<dbReference type="GO" id="GO:0005507">
    <property type="term" value="F:copper ion binding"/>
    <property type="evidence" value="ECO:0007669"/>
    <property type="project" value="InterPro"/>
</dbReference>
<name>A0AA88D6X6_FICCA</name>
<dbReference type="EC" id="1.4.3.-" evidence="3"/>
<dbReference type="GO" id="GO:0009308">
    <property type="term" value="P:amine metabolic process"/>
    <property type="evidence" value="ECO:0007669"/>
    <property type="project" value="UniProtKB-UniRule"/>
</dbReference>
<dbReference type="InterPro" id="IPR000269">
    <property type="entry name" value="Cu_amine_oxidase"/>
</dbReference>
<dbReference type="Gene3D" id="2.70.98.20">
    <property type="entry name" value="Copper amine oxidase, catalytic domain"/>
    <property type="match status" value="2"/>
</dbReference>
<proteinExistence type="inferred from homology"/>
<dbReference type="PANTHER" id="PTHR10638:SF71">
    <property type="entry name" value="AMINE OXIDASE"/>
    <property type="match status" value="1"/>
</dbReference>
<dbReference type="Proteomes" id="UP001187192">
    <property type="component" value="Unassembled WGS sequence"/>
</dbReference>
<accession>A0AA88D6X6</accession>
<dbReference type="GO" id="GO:0048038">
    <property type="term" value="F:quinone binding"/>
    <property type="evidence" value="ECO:0007669"/>
    <property type="project" value="InterPro"/>
</dbReference>
<sequence length="239" mass="26872">MWYKAFIFELFVPYMNPTEEWYYPTFFDVGEFGVGLSTMSLEPLRDCPKNAVFTDAFVVGQDGRPINLSNIFCVFEQSGGDIMCRHTEFLIPNRVIREVRSEVSLVVRMVSVVGNYDYIIDWEFKQSGSIVAKIGLTGVLEWKVVSETAKTESEAKINLGSGASELLVVNPNKRTKMGNNVGYRLIPGSVVHPLLSDDDYPQMRGAFTKYNVWAGLRHITSLQNGQEVCMLTKVMGMAP</sequence>
<evidence type="ECO:0000259" key="4">
    <source>
        <dbReference type="Pfam" id="PF01179"/>
    </source>
</evidence>
<dbReference type="InterPro" id="IPR036460">
    <property type="entry name" value="Cu_amine_oxidase_C_sf"/>
</dbReference>
<keyword evidence="6" id="KW-1185">Reference proteome</keyword>
<gene>
    <name evidence="5" type="ORF">TIFTF001_015855</name>
</gene>
<comment type="similarity">
    <text evidence="3">Belongs to the copper/topaquinone oxidase family.</text>
</comment>
<dbReference type="PANTHER" id="PTHR10638">
    <property type="entry name" value="COPPER AMINE OXIDASE"/>
    <property type="match status" value="1"/>
</dbReference>
<keyword evidence="3" id="KW-0560">Oxidoreductase</keyword>
<keyword evidence="3" id="KW-0186">Copper</keyword>
<feature type="active site" description="Schiff-base intermediate with substrate; via topaquinone" evidence="1">
    <location>
        <position position="116"/>
    </location>
</feature>
<evidence type="ECO:0000313" key="5">
    <source>
        <dbReference type="EMBL" id="GMN46675.1"/>
    </source>
</evidence>
<evidence type="ECO:0000256" key="1">
    <source>
        <dbReference type="PIRSR" id="PIRSR600269-50"/>
    </source>
</evidence>